<evidence type="ECO:0000256" key="1">
    <source>
        <dbReference type="ARBA" id="ARBA00022908"/>
    </source>
</evidence>
<dbReference type="Pfam" id="PF12167">
    <property type="entry name" value="Arm-DNA-bind_2"/>
    <property type="match status" value="1"/>
</dbReference>
<evidence type="ECO:0000256" key="2">
    <source>
        <dbReference type="ARBA" id="ARBA00023125"/>
    </source>
</evidence>
<dbReference type="GO" id="GO:0003677">
    <property type="term" value="F:DNA binding"/>
    <property type="evidence" value="ECO:0007669"/>
    <property type="project" value="UniProtKB-UniRule"/>
</dbReference>
<evidence type="ECO:0000313" key="8">
    <source>
        <dbReference type="Proteomes" id="UP000030980"/>
    </source>
</evidence>
<evidence type="ECO:0000256" key="3">
    <source>
        <dbReference type="ARBA" id="ARBA00023172"/>
    </source>
</evidence>
<dbReference type="OrthoDB" id="5391994at2"/>
<dbReference type="Gene3D" id="1.10.443.10">
    <property type="entry name" value="Intergrase catalytic core"/>
    <property type="match status" value="1"/>
</dbReference>
<sequence length="391" mass="45406">MIKYEGVEVRGNSIRVYFRYQGERCREPFPGLPTPENLAHAERLVGLITYEIKHGTFSYARHFPNSPRVKTNTLGHYIDLWLDIKRNELAPSGFRIYRGRAERYIRAKWGDRQADQIDHLDLQHWVQTELMPILHNKTVKEIVSLVKQIFLLYRMRNRMAHDPTEGLRVLLPDPDDPDPFDRREIAAILNTPTEREQERNLAQFMIWAGPRVSEAIALAWEDVVDLETGIVRLQRSQVRGHYKATKTRRSTRELKLLRPAREALQAQARFTRELPPVLVSVTERDNKTVRERKLRFVFHNSRTGAAHTSSDMLLKGWWRPHLKAAGVRFRGPNNCRHTFASQLLSSGAVPLEWIADQMGHTSTDMIRKHYGKWISGDGPDFVSVLERALNL</sequence>
<dbReference type="Pfam" id="PF00589">
    <property type="entry name" value="Phage_integrase"/>
    <property type="match status" value="1"/>
</dbReference>
<dbReference type="InterPro" id="IPR011010">
    <property type="entry name" value="DNA_brk_join_enz"/>
</dbReference>
<dbReference type="RefSeq" id="WP_039605914.1">
    <property type="nucleotide sequence ID" value="NZ_FMUP01000005.1"/>
</dbReference>
<feature type="domain" description="Tyr recombinase" evidence="5">
    <location>
        <begin position="175"/>
        <end position="386"/>
    </location>
</feature>
<dbReference type="Proteomes" id="UP000030980">
    <property type="component" value="Unassembled WGS sequence"/>
</dbReference>
<protein>
    <submittedName>
        <fullName evidence="7">Integrase</fullName>
    </submittedName>
</protein>
<proteinExistence type="predicted"/>
<comment type="caution">
    <text evidence="7">The sequence shown here is derived from an EMBL/GenBank/DDBJ whole genome shotgun (WGS) entry which is preliminary data.</text>
</comment>
<dbReference type="InterPro" id="IPR044068">
    <property type="entry name" value="CB"/>
</dbReference>
<dbReference type="PANTHER" id="PTHR30349">
    <property type="entry name" value="PHAGE INTEGRASE-RELATED"/>
    <property type="match status" value="1"/>
</dbReference>
<evidence type="ECO:0000256" key="4">
    <source>
        <dbReference type="PROSITE-ProRule" id="PRU01248"/>
    </source>
</evidence>
<dbReference type="PROSITE" id="PS51898">
    <property type="entry name" value="TYR_RECOMBINASE"/>
    <property type="match status" value="1"/>
</dbReference>
<dbReference type="SUPFAM" id="SSF56349">
    <property type="entry name" value="DNA breaking-rejoining enzymes"/>
    <property type="match status" value="1"/>
</dbReference>
<dbReference type="EMBL" id="JTAK01000001">
    <property type="protein sequence ID" value="KHO66633.1"/>
    <property type="molecule type" value="Genomic_DNA"/>
</dbReference>
<dbReference type="InterPro" id="IPR013762">
    <property type="entry name" value="Integrase-like_cat_sf"/>
</dbReference>
<evidence type="ECO:0000259" key="6">
    <source>
        <dbReference type="PROSITE" id="PS51900"/>
    </source>
</evidence>
<organism evidence="7 8">
    <name type="scientific">Pseudomonas flexibilis</name>
    <dbReference type="NCBI Taxonomy" id="706570"/>
    <lineage>
        <taxon>Bacteria</taxon>
        <taxon>Pseudomonadati</taxon>
        <taxon>Pseudomonadota</taxon>
        <taxon>Gammaproteobacteria</taxon>
        <taxon>Pseudomonadales</taxon>
        <taxon>Pseudomonadaceae</taxon>
        <taxon>Pseudomonas</taxon>
    </lineage>
</organism>
<dbReference type="GO" id="GO:0006310">
    <property type="term" value="P:DNA recombination"/>
    <property type="evidence" value="ECO:0007669"/>
    <property type="project" value="UniProtKB-KW"/>
</dbReference>
<dbReference type="InterPro" id="IPR022000">
    <property type="entry name" value="Min27-like_integrase_DNA_bind"/>
</dbReference>
<keyword evidence="1" id="KW-0229">DNA integration</keyword>
<dbReference type="STRING" id="706570.PT85_03510"/>
<feature type="domain" description="Core-binding (CB)" evidence="6">
    <location>
        <begin position="72"/>
        <end position="154"/>
    </location>
</feature>
<reference evidence="7 8" key="1">
    <citation type="submission" date="2014-11" db="EMBL/GenBank/DDBJ databases">
        <title>Genome sequence of Pseudomonas tuomuerensis JCM 14085.</title>
        <authorList>
            <person name="Shin S.-K."/>
            <person name="Yi H."/>
        </authorList>
    </citation>
    <scope>NUCLEOTIDE SEQUENCE [LARGE SCALE GENOMIC DNA]</scope>
    <source>
        <strain evidence="7 8">JCM 14085</strain>
    </source>
</reference>
<keyword evidence="8" id="KW-1185">Reference proteome</keyword>
<dbReference type="CDD" id="cd01189">
    <property type="entry name" value="INT_ICEBs1_C_like"/>
    <property type="match status" value="1"/>
</dbReference>
<dbReference type="InterPro" id="IPR050090">
    <property type="entry name" value="Tyrosine_recombinase_XerCD"/>
</dbReference>
<keyword evidence="2 4" id="KW-0238">DNA-binding</keyword>
<name>A0A0B3BQ96_9PSED</name>
<evidence type="ECO:0000313" key="7">
    <source>
        <dbReference type="EMBL" id="KHO66633.1"/>
    </source>
</evidence>
<dbReference type="Gene3D" id="1.10.150.130">
    <property type="match status" value="1"/>
</dbReference>
<dbReference type="InterPro" id="IPR010998">
    <property type="entry name" value="Integrase_recombinase_N"/>
</dbReference>
<dbReference type="PANTHER" id="PTHR30349:SF36">
    <property type="entry name" value="PROPHAGE INTEGRASE INTR-RELATED"/>
    <property type="match status" value="1"/>
</dbReference>
<dbReference type="InterPro" id="IPR002104">
    <property type="entry name" value="Integrase_catalytic"/>
</dbReference>
<gene>
    <name evidence="7" type="ORF">PT85_03510</name>
</gene>
<dbReference type="AlphaFoldDB" id="A0A0B3BQ96"/>
<dbReference type="GO" id="GO:0015074">
    <property type="term" value="P:DNA integration"/>
    <property type="evidence" value="ECO:0007669"/>
    <property type="project" value="UniProtKB-KW"/>
</dbReference>
<keyword evidence="3" id="KW-0233">DNA recombination</keyword>
<evidence type="ECO:0000259" key="5">
    <source>
        <dbReference type="PROSITE" id="PS51898"/>
    </source>
</evidence>
<dbReference type="PROSITE" id="PS51900">
    <property type="entry name" value="CB"/>
    <property type="match status" value="1"/>
</dbReference>
<accession>A0A0B3BQ96</accession>